<keyword evidence="2" id="KW-1015">Disulfide bond</keyword>
<evidence type="ECO:0000313" key="5">
    <source>
        <dbReference type="Proteomes" id="UP000243459"/>
    </source>
</evidence>
<dbReference type="AlphaFoldDB" id="A0A5P1EIT9"/>
<dbReference type="GO" id="GO:0051707">
    <property type="term" value="P:response to other organism"/>
    <property type="evidence" value="ECO:0007669"/>
    <property type="project" value="UniProtKB-ARBA"/>
</dbReference>
<evidence type="ECO:0000256" key="1">
    <source>
        <dbReference type="ARBA" id="ARBA00022729"/>
    </source>
</evidence>
<dbReference type="Gramene" id="ONK65694">
    <property type="protein sequence ID" value="ONK65694"/>
    <property type="gene ID" value="A4U43_C07F39730"/>
</dbReference>
<reference evidence="5" key="1">
    <citation type="journal article" date="2017" name="Nat. Commun.">
        <title>The asparagus genome sheds light on the origin and evolution of a young Y chromosome.</title>
        <authorList>
            <person name="Harkess A."/>
            <person name="Zhou J."/>
            <person name="Xu C."/>
            <person name="Bowers J.E."/>
            <person name="Van der Hulst R."/>
            <person name="Ayyampalayam S."/>
            <person name="Mercati F."/>
            <person name="Riccardi P."/>
            <person name="McKain M.R."/>
            <person name="Kakrana A."/>
            <person name="Tang H."/>
            <person name="Ray J."/>
            <person name="Groenendijk J."/>
            <person name="Arikit S."/>
            <person name="Mathioni S.M."/>
            <person name="Nakano M."/>
            <person name="Shan H."/>
            <person name="Telgmann-Rauber A."/>
            <person name="Kanno A."/>
            <person name="Yue Z."/>
            <person name="Chen H."/>
            <person name="Li W."/>
            <person name="Chen Y."/>
            <person name="Xu X."/>
            <person name="Zhang Y."/>
            <person name="Luo S."/>
            <person name="Chen H."/>
            <person name="Gao J."/>
            <person name="Mao Z."/>
            <person name="Pires J.C."/>
            <person name="Luo M."/>
            <person name="Kudrna D."/>
            <person name="Wing R.A."/>
            <person name="Meyers B.C."/>
            <person name="Yi K."/>
            <person name="Kong H."/>
            <person name="Lavrijsen P."/>
            <person name="Sunseri F."/>
            <person name="Falavigna A."/>
            <person name="Ye Y."/>
            <person name="Leebens-Mack J.H."/>
            <person name="Chen G."/>
        </authorList>
    </citation>
    <scope>NUCLEOTIDE SEQUENCE [LARGE SCALE GENOMIC DNA]</scope>
    <source>
        <strain evidence="5">cv. DH0086</strain>
    </source>
</reference>
<dbReference type="Gene3D" id="2.90.10.10">
    <property type="entry name" value="Bulb-type lectin domain"/>
    <property type="match status" value="1"/>
</dbReference>
<keyword evidence="1" id="KW-0732">Signal</keyword>
<dbReference type="InterPro" id="IPR000858">
    <property type="entry name" value="S_locus_glycoprot_dom"/>
</dbReference>
<evidence type="ECO:0000313" key="4">
    <source>
        <dbReference type="EMBL" id="ONK65694.1"/>
    </source>
</evidence>
<dbReference type="Pfam" id="PF00954">
    <property type="entry name" value="S_locus_glycop"/>
    <property type="match status" value="1"/>
</dbReference>
<dbReference type="Proteomes" id="UP000243459">
    <property type="component" value="Chromosome 7"/>
</dbReference>
<dbReference type="SUPFAM" id="SSF51110">
    <property type="entry name" value="alpha-D-mannose-specific plant lectins"/>
    <property type="match status" value="2"/>
</dbReference>
<dbReference type="Pfam" id="PF01453">
    <property type="entry name" value="B_lectin"/>
    <property type="match status" value="1"/>
</dbReference>
<keyword evidence="5" id="KW-1185">Reference proteome</keyword>
<gene>
    <name evidence="4" type="ORF">A4U43_C07F39730</name>
</gene>
<feature type="domain" description="Bulb-type lectin" evidence="3">
    <location>
        <begin position="1"/>
        <end position="55"/>
    </location>
</feature>
<organism evidence="4 5">
    <name type="scientific">Asparagus officinalis</name>
    <name type="common">Garden asparagus</name>
    <dbReference type="NCBI Taxonomy" id="4686"/>
    <lineage>
        <taxon>Eukaryota</taxon>
        <taxon>Viridiplantae</taxon>
        <taxon>Streptophyta</taxon>
        <taxon>Embryophyta</taxon>
        <taxon>Tracheophyta</taxon>
        <taxon>Spermatophyta</taxon>
        <taxon>Magnoliopsida</taxon>
        <taxon>Liliopsida</taxon>
        <taxon>Asparagales</taxon>
        <taxon>Asparagaceae</taxon>
        <taxon>Asparagoideae</taxon>
        <taxon>Asparagus</taxon>
    </lineage>
</organism>
<dbReference type="InterPro" id="IPR036426">
    <property type="entry name" value="Bulb-type_lectin_dom_sf"/>
</dbReference>
<evidence type="ECO:0000256" key="2">
    <source>
        <dbReference type="ARBA" id="ARBA00023157"/>
    </source>
</evidence>
<dbReference type="PANTHER" id="PTHR32444:SF183">
    <property type="entry name" value="APPLE DOMAIN-CONTAINING PROTEIN"/>
    <property type="match status" value="1"/>
</dbReference>
<dbReference type="OMA" id="MNSSIEP"/>
<accession>A0A5P1EIT9</accession>
<dbReference type="EMBL" id="CM007387">
    <property type="protein sequence ID" value="ONK65694.1"/>
    <property type="molecule type" value="Genomic_DNA"/>
</dbReference>
<sequence>MLTSNGSLLITDGSSKVFWSSPSAMAVGKPVAQLLDTGNFVVRDSHKITDSNSFAWQSFDYPTNTLIPGMKLGWNLTSGLNRNLTAWSSSTDPSPGNYTLALDLRGDPQLLFWNGHILQWRSGPWTGLDFSSQLPVTLTYTDAFAFHFVNNKEEVYYSTGVVNKSTITRLVVNPRGVTERKDLIRFGKMEVEYGVYLYEIE</sequence>
<dbReference type="PROSITE" id="PS50927">
    <property type="entry name" value="BULB_LECTIN"/>
    <property type="match status" value="1"/>
</dbReference>
<evidence type="ECO:0000259" key="3">
    <source>
        <dbReference type="PROSITE" id="PS50927"/>
    </source>
</evidence>
<dbReference type="GO" id="GO:0048544">
    <property type="term" value="P:recognition of pollen"/>
    <property type="evidence" value="ECO:0007669"/>
    <property type="project" value="InterPro"/>
</dbReference>
<dbReference type="PANTHER" id="PTHR32444">
    <property type="entry name" value="BULB-TYPE LECTIN DOMAIN-CONTAINING PROTEIN"/>
    <property type="match status" value="1"/>
</dbReference>
<protein>
    <recommendedName>
        <fullName evidence="3">Bulb-type lectin domain-containing protein</fullName>
    </recommendedName>
</protein>
<name>A0A5P1EIT9_ASPOF</name>
<proteinExistence type="predicted"/>
<dbReference type="InterPro" id="IPR001480">
    <property type="entry name" value="Bulb-type_lectin_dom"/>
</dbReference>